<dbReference type="EMBL" id="OW152824">
    <property type="protein sequence ID" value="CAH2040378.1"/>
    <property type="molecule type" value="Genomic_DNA"/>
</dbReference>
<dbReference type="Proteomes" id="UP000837857">
    <property type="component" value="Chromosome 12"/>
</dbReference>
<feature type="non-terminal residue" evidence="1">
    <location>
        <position position="77"/>
    </location>
</feature>
<evidence type="ECO:0000313" key="1">
    <source>
        <dbReference type="EMBL" id="CAH2040378.1"/>
    </source>
</evidence>
<protein>
    <submittedName>
        <fullName evidence="1">Uncharacterized protein</fullName>
    </submittedName>
</protein>
<proteinExistence type="predicted"/>
<accession>A0ABN8HV52</accession>
<keyword evidence="2" id="KW-1185">Reference proteome</keyword>
<gene>
    <name evidence="1" type="ORF">IPOD504_LOCUS2526</name>
</gene>
<evidence type="ECO:0000313" key="2">
    <source>
        <dbReference type="Proteomes" id="UP000837857"/>
    </source>
</evidence>
<organism evidence="1 2">
    <name type="scientific">Iphiclides podalirius</name>
    <name type="common">scarce swallowtail</name>
    <dbReference type="NCBI Taxonomy" id="110791"/>
    <lineage>
        <taxon>Eukaryota</taxon>
        <taxon>Metazoa</taxon>
        <taxon>Ecdysozoa</taxon>
        <taxon>Arthropoda</taxon>
        <taxon>Hexapoda</taxon>
        <taxon>Insecta</taxon>
        <taxon>Pterygota</taxon>
        <taxon>Neoptera</taxon>
        <taxon>Endopterygota</taxon>
        <taxon>Lepidoptera</taxon>
        <taxon>Glossata</taxon>
        <taxon>Ditrysia</taxon>
        <taxon>Papilionoidea</taxon>
        <taxon>Papilionidae</taxon>
        <taxon>Papilioninae</taxon>
        <taxon>Iphiclides</taxon>
    </lineage>
</organism>
<sequence>MTVLFKPVKYLKEQDCCHPSKQPDARCRPIEVPEGQLQEIRKTNLARLACDNAEGIEYIQPQAFFNVRTEYVHDVLL</sequence>
<name>A0ABN8HV52_9NEOP</name>
<reference evidence="1" key="1">
    <citation type="submission" date="2022-03" db="EMBL/GenBank/DDBJ databases">
        <authorList>
            <person name="Martin H S."/>
        </authorList>
    </citation>
    <scope>NUCLEOTIDE SEQUENCE</scope>
</reference>